<dbReference type="Pfam" id="PF14223">
    <property type="entry name" value="Retrotran_gag_2"/>
    <property type="match status" value="1"/>
</dbReference>
<dbReference type="Proteomes" id="UP000037035">
    <property type="component" value="Unassembled WGS sequence"/>
</dbReference>
<evidence type="ECO:0000313" key="3">
    <source>
        <dbReference type="Proteomes" id="UP000037035"/>
    </source>
</evidence>
<sequence>MQHGLYKFLTNSIPLAVAADPAKKKDWDEKQIRVTGILYQCIGETNHQHFITKDNTEDPYKSWSALVGYYESKSIQNQSIVFQEFLALTYKSSISTFLDELDARLSSLAAVGLVVGNLENADIKESLLAEAILAKLPGKFSSVKEILYQKRPLIVATIRECLDGKRREAEAPSSAAVTVKQESALKAKSPSSKPSGESSYPQCSPGWHNPATTGHTENDFRLKRQAKPKAKAAASAQPEPGSDSSSIATEASGFICIRKALSAVVSKDTCFLDSGASHHMFSDRSKFTFYKDRKTLIELADGNTLESLWSTL</sequence>
<dbReference type="AlphaFoldDB" id="A0A0L6VDB3"/>
<dbReference type="PANTHER" id="PTHR47481:SF29">
    <property type="entry name" value="RETROTRANSPOSON GAG DOMAIN-CONTAINING PROTEIN"/>
    <property type="match status" value="1"/>
</dbReference>
<keyword evidence="3" id="KW-1185">Reference proteome</keyword>
<protein>
    <submittedName>
        <fullName evidence="2">Uncharacterized protein</fullName>
    </submittedName>
</protein>
<accession>A0A0L6VDB3</accession>
<feature type="region of interest" description="Disordered" evidence="1">
    <location>
        <begin position="172"/>
        <end position="246"/>
    </location>
</feature>
<name>A0A0L6VDB3_9BASI</name>
<gene>
    <name evidence="2" type="ORF">VP01_1866g5</name>
</gene>
<dbReference type="VEuPathDB" id="FungiDB:VP01_1866g5"/>
<evidence type="ECO:0000313" key="2">
    <source>
        <dbReference type="EMBL" id="KNZ58766.1"/>
    </source>
</evidence>
<dbReference type="OrthoDB" id="418757at2759"/>
<proteinExistence type="predicted"/>
<evidence type="ECO:0000256" key="1">
    <source>
        <dbReference type="SAM" id="MobiDB-lite"/>
    </source>
</evidence>
<reference evidence="2 3" key="1">
    <citation type="submission" date="2015-08" db="EMBL/GenBank/DDBJ databases">
        <title>Next Generation Sequencing and Analysis of the Genome of Puccinia sorghi L Schw, the Causal Agent of Maize Common Rust.</title>
        <authorList>
            <person name="Rochi L."/>
            <person name="Burguener G."/>
            <person name="Darino M."/>
            <person name="Turjanski A."/>
            <person name="Kreff E."/>
            <person name="Dieguez M.J."/>
            <person name="Sacco F."/>
        </authorList>
    </citation>
    <scope>NUCLEOTIDE SEQUENCE [LARGE SCALE GENOMIC DNA]</scope>
    <source>
        <strain evidence="2 3">RO10H11247</strain>
    </source>
</reference>
<organism evidence="2 3">
    <name type="scientific">Puccinia sorghi</name>
    <dbReference type="NCBI Taxonomy" id="27349"/>
    <lineage>
        <taxon>Eukaryota</taxon>
        <taxon>Fungi</taxon>
        <taxon>Dikarya</taxon>
        <taxon>Basidiomycota</taxon>
        <taxon>Pucciniomycotina</taxon>
        <taxon>Pucciniomycetes</taxon>
        <taxon>Pucciniales</taxon>
        <taxon>Pucciniaceae</taxon>
        <taxon>Puccinia</taxon>
    </lineage>
</organism>
<dbReference type="PANTHER" id="PTHR47481">
    <property type="match status" value="1"/>
</dbReference>
<feature type="compositionally biased region" description="Low complexity" evidence="1">
    <location>
        <begin position="182"/>
        <end position="199"/>
    </location>
</feature>
<dbReference type="EMBL" id="LAVV01006688">
    <property type="protein sequence ID" value="KNZ58766.1"/>
    <property type="molecule type" value="Genomic_DNA"/>
</dbReference>
<comment type="caution">
    <text evidence="2">The sequence shown here is derived from an EMBL/GenBank/DDBJ whole genome shotgun (WGS) entry which is preliminary data.</text>
</comment>